<evidence type="ECO:0000256" key="1">
    <source>
        <dbReference type="SAM" id="MobiDB-lite"/>
    </source>
</evidence>
<feature type="compositionally biased region" description="Low complexity" evidence="1">
    <location>
        <begin position="86"/>
        <end position="99"/>
    </location>
</feature>
<feature type="region of interest" description="Disordered" evidence="1">
    <location>
        <begin position="1"/>
        <end position="103"/>
    </location>
</feature>
<comment type="caution">
    <text evidence="2">The sequence shown here is derived from an EMBL/GenBank/DDBJ whole genome shotgun (WGS) entry which is preliminary data.</text>
</comment>
<feature type="compositionally biased region" description="Polar residues" evidence="1">
    <location>
        <begin position="1"/>
        <end position="17"/>
    </location>
</feature>
<reference evidence="2" key="1">
    <citation type="journal article" date="2023" name="PhytoFront">
        <title>Draft Genome Resources of Seven Strains of Tilletia horrida, Causal Agent of Kernel Smut of Rice.</title>
        <authorList>
            <person name="Khanal S."/>
            <person name="Antony Babu S."/>
            <person name="Zhou X.G."/>
        </authorList>
    </citation>
    <scope>NUCLEOTIDE SEQUENCE</scope>
    <source>
        <strain evidence="2">TX6</strain>
    </source>
</reference>
<feature type="compositionally biased region" description="Acidic residues" evidence="1">
    <location>
        <begin position="51"/>
        <end position="61"/>
    </location>
</feature>
<evidence type="ECO:0000313" key="3">
    <source>
        <dbReference type="Proteomes" id="UP001176517"/>
    </source>
</evidence>
<name>A0AAN6JR25_9BASI</name>
<keyword evidence="3" id="KW-1185">Reference proteome</keyword>
<dbReference type="EMBL" id="JAPDMZ010000119">
    <property type="protein sequence ID" value="KAK0549177.1"/>
    <property type="molecule type" value="Genomic_DNA"/>
</dbReference>
<feature type="compositionally biased region" description="Polar residues" evidence="1">
    <location>
        <begin position="39"/>
        <end position="49"/>
    </location>
</feature>
<evidence type="ECO:0000313" key="2">
    <source>
        <dbReference type="EMBL" id="KAK0549177.1"/>
    </source>
</evidence>
<organism evidence="2 3">
    <name type="scientific">Tilletia horrida</name>
    <dbReference type="NCBI Taxonomy" id="155126"/>
    <lineage>
        <taxon>Eukaryota</taxon>
        <taxon>Fungi</taxon>
        <taxon>Dikarya</taxon>
        <taxon>Basidiomycota</taxon>
        <taxon>Ustilaginomycotina</taxon>
        <taxon>Exobasidiomycetes</taxon>
        <taxon>Tilletiales</taxon>
        <taxon>Tilletiaceae</taxon>
        <taxon>Tilletia</taxon>
    </lineage>
</organism>
<sequence length="239" mass="25577">MSDRSPSSSNTDTSGGTIASLGSADFFLPSDIETEGETVRSSSPWSPGSETDAEGDTDLEFTEDHSADVEEYAPSSPSPPTKQKTPGVPRAAPPRASSRVRNRAQAAIEVVVPSRRYPSPPTVQPETSPIKLLEAMRAFGLLQVEPIDGLFVITQQAEYFTQTASRGNDPGLAAMVQDALDIVCKRPVRTAAVRAYRRALGSHIHAFYKAVIKASRAAERIKLTLHALIVGPPPATLLL</sequence>
<accession>A0AAN6JR25</accession>
<protein>
    <submittedName>
        <fullName evidence="2">Uncharacterized protein</fullName>
    </submittedName>
</protein>
<gene>
    <name evidence="2" type="ORF">OC846_004198</name>
</gene>
<dbReference type="AlphaFoldDB" id="A0AAN6JR25"/>
<dbReference type="Proteomes" id="UP001176517">
    <property type="component" value="Unassembled WGS sequence"/>
</dbReference>
<proteinExistence type="predicted"/>